<evidence type="ECO:0000313" key="2">
    <source>
        <dbReference type="EMBL" id="AZI42376.1"/>
    </source>
</evidence>
<reference evidence="2 3" key="1">
    <citation type="submission" date="2018-11" db="EMBL/GenBank/DDBJ databases">
        <title>Deinococcus shelandsis sp. nov., isolated from South Shetland Islands soil of Antarctica.</title>
        <authorList>
            <person name="Tian J."/>
        </authorList>
    </citation>
    <scope>NUCLEOTIDE SEQUENCE [LARGE SCALE GENOMIC DNA]</scope>
    <source>
        <strain evidence="2 3">S14-83T</strain>
    </source>
</reference>
<dbReference type="OrthoDB" id="64170at2"/>
<accession>A0A3G8YMJ7</accession>
<organism evidence="2 3">
    <name type="scientific">Deinococcus psychrotolerans</name>
    <dbReference type="NCBI Taxonomy" id="2489213"/>
    <lineage>
        <taxon>Bacteria</taxon>
        <taxon>Thermotogati</taxon>
        <taxon>Deinococcota</taxon>
        <taxon>Deinococci</taxon>
        <taxon>Deinococcales</taxon>
        <taxon>Deinococcaceae</taxon>
        <taxon>Deinococcus</taxon>
    </lineage>
</organism>
<dbReference type="RefSeq" id="WP_124868848.1">
    <property type="nucleotide sequence ID" value="NZ_CP034183.1"/>
</dbReference>
<keyword evidence="3" id="KW-1185">Reference proteome</keyword>
<dbReference type="EMBL" id="CP034183">
    <property type="protein sequence ID" value="AZI42376.1"/>
    <property type="molecule type" value="Genomic_DNA"/>
</dbReference>
<name>A0A3G8YMJ7_9DEIO</name>
<keyword evidence="1" id="KW-0732">Signal</keyword>
<evidence type="ECO:0008006" key="4">
    <source>
        <dbReference type="Google" id="ProtNLM"/>
    </source>
</evidence>
<sequence length="320" mass="34142">MHSYKMVLLLSLLTSSALAGSAATPAPVVQPQQAGKVLQQLTPNERELLLSSANLGDDSGFLPGQLTPKLPFTLPTLPSQRIVGSIVRGPQDIQVYLKSGGPFLEVRDRLSAALKQQGWIKKYPSGPNLQAFVSDAPSSTDTSFFGGVPYCKPEVKGNLNINAYSAGSEVSISLIFGSDYNNGSCPQGSSSTPDNFYSRQDSYAPAETSWSLPELAPLPKTEVEQINTSYGGSESSVVATLYAPQTTEALFSHYVTALRAAGWTLTGQVANPSAAGGEERLALFRLTFKGKNLQGILQLKARPAKGRNGKQRFDVKLATN</sequence>
<dbReference type="KEGG" id="dph:EHF33_06105"/>
<proteinExistence type="predicted"/>
<gene>
    <name evidence="2" type="ORF">EHF33_06105</name>
</gene>
<protein>
    <recommendedName>
        <fullName evidence="4">SPOR domain-containing protein</fullName>
    </recommendedName>
</protein>
<feature type="signal peptide" evidence="1">
    <location>
        <begin position="1"/>
        <end position="19"/>
    </location>
</feature>
<evidence type="ECO:0000313" key="3">
    <source>
        <dbReference type="Proteomes" id="UP000276417"/>
    </source>
</evidence>
<dbReference type="AlphaFoldDB" id="A0A3G8YMJ7"/>
<feature type="chain" id="PRO_5017949425" description="SPOR domain-containing protein" evidence="1">
    <location>
        <begin position="20"/>
        <end position="320"/>
    </location>
</feature>
<dbReference type="Proteomes" id="UP000276417">
    <property type="component" value="Chromosome 1"/>
</dbReference>
<evidence type="ECO:0000256" key="1">
    <source>
        <dbReference type="SAM" id="SignalP"/>
    </source>
</evidence>